<keyword evidence="3 9" id="KW-0812">Transmembrane</keyword>
<dbReference type="AlphaFoldDB" id="A0A9J6CGH8"/>
<organism evidence="10 11">
    <name type="scientific">Polypedilum vanderplanki</name>
    <name type="common">Sleeping chironomid midge</name>
    <dbReference type="NCBI Taxonomy" id="319348"/>
    <lineage>
        <taxon>Eukaryota</taxon>
        <taxon>Metazoa</taxon>
        <taxon>Ecdysozoa</taxon>
        <taxon>Arthropoda</taxon>
        <taxon>Hexapoda</taxon>
        <taxon>Insecta</taxon>
        <taxon>Pterygota</taxon>
        <taxon>Neoptera</taxon>
        <taxon>Endopterygota</taxon>
        <taxon>Diptera</taxon>
        <taxon>Nematocera</taxon>
        <taxon>Chironomoidea</taxon>
        <taxon>Chironomidae</taxon>
        <taxon>Chironominae</taxon>
        <taxon>Polypedilum</taxon>
        <taxon>Polypedilum</taxon>
    </lineage>
</organism>
<dbReference type="EMBL" id="JADBJN010000001">
    <property type="protein sequence ID" value="KAG5681156.1"/>
    <property type="molecule type" value="Genomic_DNA"/>
</dbReference>
<feature type="transmembrane region" description="Helical" evidence="9">
    <location>
        <begin position="289"/>
        <end position="305"/>
    </location>
</feature>
<dbReference type="OrthoDB" id="509138at2759"/>
<keyword evidence="6 9" id="KW-0472">Membrane</keyword>
<feature type="transmembrane region" description="Helical" evidence="9">
    <location>
        <begin position="149"/>
        <end position="168"/>
    </location>
</feature>
<sequence>MAKNCILYVICFAGLSQLFFIAPVLSSTAVYKLDAHSHIHVLPEIGSFGYAKENMNIFCYKGIEKDISQLLKSVTLNINIDEDDFTCYHGSSVDEVKTAQESHKSIFSFNIFSHSKKKNVKLNPFNDTCIGIETAQEYIVTIQTIKLDLLKLGLLIGGLFFFFLSSKLSNNSAFYYLCGILLGVFASVLVLIWFISKLFPKKPLMYGALISGWALVAYISQILYENIQPLLILYRKYVIIYILTTSIISFGVCYYTGPPKNQRTKRLIMWTIQLFSLIAIYCSSDFFEATMSIIAITILTYYAPFRKMFKLPSLRRFWHRIFPPKPKLITMEEYNELGRRETEKALKELREYVRSPDCKQWKVVMNLSQPTRFASFVEGDSHITMDETRNYENTFQDLSDDDDDDSEVNEIIDSSSDDSDLVEESIAVDKSLNIINKSRLANIKNTPQLKINKTSTPITNGGMIRRGTSRNVSRAFSNKSMKSDKNRTYELSEDDD</sequence>
<evidence type="ECO:0000256" key="9">
    <source>
        <dbReference type="SAM" id="Phobius"/>
    </source>
</evidence>
<evidence type="ECO:0000256" key="4">
    <source>
        <dbReference type="ARBA" id="ARBA00022729"/>
    </source>
</evidence>
<name>A0A9J6CGH8_POLVA</name>
<accession>A0A9J6CGH8</accession>
<feature type="region of interest" description="Disordered" evidence="8">
    <location>
        <begin position="454"/>
        <end position="496"/>
    </location>
</feature>
<comment type="subcellular location">
    <subcellularLocation>
        <location evidence="1">Nucleus inner membrane</location>
        <topology evidence="1">Multi-pass membrane protein</topology>
        <orientation evidence="1">Nucleoplasmic side</orientation>
    </subcellularLocation>
</comment>
<keyword evidence="4" id="KW-0732">Signal</keyword>
<evidence type="ECO:0000256" key="5">
    <source>
        <dbReference type="ARBA" id="ARBA00022989"/>
    </source>
</evidence>
<evidence type="ECO:0008006" key="12">
    <source>
        <dbReference type="Google" id="ProtNLM"/>
    </source>
</evidence>
<evidence type="ECO:0000256" key="3">
    <source>
        <dbReference type="ARBA" id="ARBA00022692"/>
    </source>
</evidence>
<comment type="caution">
    <text evidence="10">The sequence shown here is derived from an EMBL/GenBank/DDBJ whole genome shotgun (WGS) entry which is preliminary data.</text>
</comment>
<dbReference type="Proteomes" id="UP001107558">
    <property type="component" value="Chromosome 1"/>
</dbReference>
<evidence type="ECO:0000313" key="10">
    <source>
        <dbReference type="EMBL" id="KAG5681156.1"/>
    </source>
</evidence>
<dbReference type="Pfam" id="PF10225">
    <property type="entry name" value="NEMP"/>
    <property type="match status" value="1"/>
</dbReference>
<feature type="compositionally biased region" description="Polar residues" evidence="8">
    <location>
        <begin position="469"/>
        <end position="480"/>
    </location>
</feature>
<proteinExistence type="inferred from homology"/>
<dbReference type="PANTHER" id="PTHR13598">
    <property type="entry name" value="AT07567P-RELATED"/>
    <property type="match status" value="1"/>
</dbReference>
<feature type="transmembrane region" description="Helical" evidence="9">
    <location>
        <begin position="204"/>
        <end position="224"/>
    </location>
</feature>
<dbReference type="GO" id="GO:0005637">
    <property type="term" value="C:nuclear inner membrane"/>
    <property type="evidence" value="ECO:0007669"/>
    <property type="project" value="UniProtKB-SubCell"/>
</dbReference>
<evidence type="ECO:0000256" key="7">
    <source>
        <dbReference type="ARBA" id="ARBA00023242"/>
    </source>
</evidence>
<feature type="transmembrane region" description="Helical" evidence="9">
    <location>
        <begin position="236"/>
        <end position="255"/>
    </location>
</feature>
<keyword evidence="5 9" id="KW-1133">Transmembrane helix</keyword>
<dbReference type="PANTHER" id="PTHR13598:SF1">
    <property type="entry name" value="AT07567P-RELATED"/>
    <property type="match status" value="1"/>
</dbReference>
<keyword evidence="11" id="KW-1185">Reference proteome</keyword>
<keyword evidence="7" id="KW-0539">Nucleus</keyword>
<feature type="transmembrane region" description="Helical" evidence="9">
    <location>
        <begin position="174"/>
        <end position="195"/>
    </location>
</feature>
<reference evidence="10" key="1">
    <citation type="submission" date="2021-03" db="EMBL/GenBank/DDBJ databases">
        <title>Chromosome level genome of the anhydrobiotic midge Polypedilum vanderplanki.</title>
        <authorList>
            <person name="Yoshida Y."/>
            <person name="Kikawada T."/>
            <person name="Gusev O."/>
        </authorList>
    </citation>
    <scope>NUCLEOTIDE SEQUENCE</scope>
    <source>
        <strain evidence="10">NIAS01</strain>
        <tissue evidence="10">Whole body or cell culture</tissue>
    </source>
</reference>
<feature type="compositionally biased region" description="Basic and acidic residues" evidence="8">
    <location>
        <begin position="481"/>
        <end position="490"/>
    </location>
</feature>
<evidence type="ECO:0000256" key="6">
    <source>
        <dbReference type="ARBA" id="ARBA00023136"/>
    </source>
</evidence>
<comment type="similarity">
    <text evidence="2">Belongs to the NEMP family.</text>
</comment>
<evidence type="ECO:0000313" key="11">
    <source>
        <dbReference type="Proteomes" id="UP001107558"/>
    </source>
</evidence>
<protein>
    <recommendedName>
        <fullName evidence="12">Nuclear envelope integral membrane protein 1</fullName>
    </recommendedName>
</protein>
<evidence type="ECO:0000256" key="2">
    <source>
        <dbReference type="ARBA" id="ARBA00005748"/>
    </source>
</evidence>
<feature type="transmembrane region" description="Helical" evidence="9">
    <location>
        <begin position="6"/>
        <end position="25"/>
    </location>
</feature>
<gene>
    <name evidence="10" type="ORF">PVAND_010616</name>
</gene>
<dbReference type="InterPro" id="IPR019358">
    <property type="entry name" value="NEMP_fam"/>
</dbReference>
<evidence type="ECO:0000256" key="1">
    <source>
        <dbReference type="ARBA" id="ARBA00004575"/>
    </source>
</evidence>
<evidence type="ECO:0000256" key="8">
    <source>
        <dbReference type="SAM" id="MobiDB-lite"/>
    </source>
</evidence>